<organism evidence="2 3">
    <name type="scientific">Dreissena polymorpha</name>
    <name type="common">Zebra mussel</name>
    <name type="synonym">Mytilus polymorpha</name>
    <dbReference type="NCBI Taxonomy" id="45954"/>
    <lineage>
        <taxon>Eukaryota</taxon>
        <taxon>Metazoa</taxon>
        <taxon>Spiralia</taxon>
        <taxon>Lophotrochozoa</taxon>
        <taxon>Mollusca</taxon>
        <taxon>Bivalvia</taxon>
        <taxon>Autobranchia</taxon>
        <taxon>Heteroconchia</taxon>
        <taxon>Euheterodonta</taxon>
        <taxon>Imparidentia</taxon>
        <taxon>Neoheterodontei</taxon>
        <taxon>Myida</taxon>
        <taxon>Dreissenoidea</taxon>
        <taxon>Dreissenidae</taxon>
        <taxon>Dreissena</taxon>
    </lineage>
</organism>
<dbReference type="EMBL" id="JAIWYP010000002">
    <property type="protein sequence ID" value="KAH3866015.1"/>
    <property type="molecule type" value="Genomic_DNA"/>
</dbReference>
<dbReference type="AlphaFoldDB" id="A0A9D4LVT3"/>
<reference evidence="2" key="2">
    <citation type="submission" date="2020-11" db="EMBL/GenBank/DDBJ databases">
        <authorList>
            <person name="McCartney M.A."/>
            <person name="Auch B."/>
            <person name="Kono T."/>
            <person name="Mallez S."/>
            <person name="Becker A."/>
            <person name="Gohl D.M."/>
            <person name="Silverstein K.A.T."/>
            <person name="Koren S."/>
            <person name="Bechman K.B."/>
            <person name="Herman A."/>
            <person name="Abrahante J.E."/>
            <person name="Garbe J."/>
        </authorList>
    </citation>
    <scope>NUCLEOTIDE SEQUENCE</scope>
    <source>
        <strain evidence="2">Duluth1</strain>
        <tissue evidence="2">Whole animal</tissue>
    </source>
</reference>
<evidence type="ECO:0000313" key="2">
    <source>
        <dbReference type="EMBL" id="KAH3866015.1"/>
    </source>
</evidence>
<dbReference type="Proteomes" id="UP000828390">
    <property type="component" value="Unassembled WGS sequence"/>
</dbReference>
<evidence type="ECO:0000256" key="1">
    <source>
        <dbReference type="SAM" id="MobiDB-lite"/>
    </source>
</evidence>
<reference evidence="2" key="1">
    <citation type="journal article" date="2019" name="bioRxiv">
        <title>The Genome of the Zebra Mussel, Dreissena polymorpha: A Resource for Invasive Species Research.</title>
        <authorList>
            <person name="McCartney M.A."/>
            <person name="Auch B."/>
            <person name="Kono T."/>
            <person name="Mallez S."/>
            <person name="Zhang Y."/>
            <person name="Obille A."/>
            <person name="Becker A."/>
            <person name="Abrahante J.E."/>
            <person name="Garbe J."/>
            <person name="Badalamenti J.P."/>
            <person name="Herman A."/>
            <person name="Mangelson H."/>
            <person name="Liachko I."/>
            <person name="Sullivan S."/>
            <person name="Sone E.D."/>
            <person name="Koren S."/>
            <person name="Silverstein K.A.T."/>
            <person name="Beckman K.B."/>
            <person name="Gohl D.M."/>
        </authorList>
    </citation>
    <scope>NUCLEOTIDE SEQUENCE</scope>
    <source>
        <strain evidence="2">Duluth1</strain>
        <tissue evidence="2">Whole animal</tissue>
    </source>
</reference>
<evidence type="ECO:0000313" key="3">
    <source>
        <dbReference type="Proteomes" id="UP000828390"/>
    </source>
</evidence>
<sequence>MVTSLRYCLKDRLLTHWMVRSMNSLGALLKILEMTSRPESGQKNLSPAIPIDKQRETSRNAMTPVKAVKQIIQNKDGGELNKIPSSSCVKSGKGMGLAIGKIAAGKLFSPSFS</sequence>
<feature type="region of interest" description="Disordered" evidence="1">
    <location>
        <begin position="39"/>
        <end position="62"/>
    </location>
</feature>
<name>A0A9D4LVT3_DREPO</name>
<accession>A0A9D4LVT3</accession>
<proteinExistence type="predicted"/>
<keyword evidence="3" id="KW-1185">Reference proteome</keyword>
<comment type="caution">
    <text evidence="2">The sequence shown here is derived from an EMBL/GenBank/DDBJ whole genome shotgun (WGS) entry which is preliminary data.</text>
</comment>
<protein>
    <submittedName>
        <fullName evidence="2">Uncharacterized protein</fullName>
    </submittedName>
</protein>
<gene>
    <name evidence="2" type="ORF">DPMN_029066</name>
</gene>